<dbReference type="InterPro" id="IPR038883">
    <property type="entry name" value="AN11006-like"/>
</dbReference>
<protein>
    <submittedName>
        <fullName evidence="1">Uncharacterized protein</fullName>
    </submittedName>
</protein>
<evidence type="ECO:0000313" key="2">
    <source>
        <dbReference type="Proteomes" id="UP001391051"/>
    </source>
</evidence>
<sequence>MDRGFWGLPRELRDMIYRQLVLAPDPIPLRLLGYCDGMPVVYEGMQAYKPLPLDARLLRTSKQVHAEAAKVLYSENTFRVRDATVPDVNYSRRQAQGRRIDRAYTLEHLVLYVFCNSFDLLDNTIEYIRRIQLVSKCDAECECTGSCVGGGGPWKISHIVELLQAYFRGLRMIELEAQFVGHAFRPPDAGAVVRHMRMMAEVALSIRWNAYVQISWGPTSYTSASVREPLPATSLRE</sequence>
<dbReference type="PANTHER" id="PTHR42085:SF8">
    <property type="entry name" value="F-BOX DOMAIN-CONTAINING PROTEIN"/>
    <property type="match status" value="1"/>
</dbReference>
<dbReference type="GeneID" id="92071945"/>
<comment type="caution">
    <text evidence="1">The sequence shown here is derived from an EMBL/GenBank/DDBJ whole genome shotgun (WGS) entry which is preliminary data.</text>
</comment>
<proteinExistence type="predicted"/>
<keyword evidence="2" id="KW-1185">Reference proteome</keyword>
<organism evidence="1 2">
    <name type="scientific">Apiospora aurea</name>
    <dbReference type="NCBI Taxonomy" id="335848"/>
    <lineage>
        <taxon>Eukaryota</taxon>
        <taxon>Fungi</taxon>
        <taxon>Dikarya</taxon>
        <taxon>Ascomycota</taxon>
        <taxon>Pezizomycotina</taxon>
        <taxon>Sordariomycetes</taxon>
        <taxon>Xylariomycetidae</taxon>
        <taxon>Amphisphaeriales</taxon>
        <taxon>Apiosporaceae</taxon>
        <taxon>Apiospora</taxon>
    </lineage>
</organism>
<dbReference type="EMBL" id="JAQQWE010000002">
    <property type="protein sequence ID" value="KAK7961836.1"/>
    <property type="molecule type" value="Genomic_DNA"/>
</dbReference>
<dbReference type="PANTHER" id="PTHR42085">
    <property type="entry name" value="F-BOX DOMAIN-CONTAINING PROTEIN"/>
    <property type="match status" value="1"/>
</dbReference>
<dbReference type="RefSeq" id="XP_066703947.1">
    <property type="nucleotide sequence ID" value="XM_066838883.1"/>
</dbReference>
<evidence type="ECO:0000313" key="1">
    <source>
        <dbReference type="EMBL" id="KAK7961836.1"/>
    </source>
</evidence>
<name>A0ABR1QPG5_9PEZI</name>
<dbReference type="Proteomes" id="UP001391051">
    <property type="component" value="Unassembled WGS sequence"/>
</dbReference>
<accession>A0ABR1QPG5</accession>
<reference evidence="1 2" key="1">
    <citation type="submission" date="2023-01" db="EMBL/GenBank/DDBJ databases">
        <title>Analysis of 21 Apiospora genomes using comparative genomics revels a genus with tremendous synthesis potential of carbohydrate active enzymes and secondary metabolites.</title>
        <authorList>
            <person name="Sorensen T."/>
        </authorList>
    </citation>
    <scope>NUCLEOTIDE SEQUENCE [LARGE SCALE GENOMIC DNA]</scope>
    <source>
        <strain evidence="1 2">CBS 24483</strain>
    </source>
</reference>
<gene>
    <name evidence="1" type="ORF">PG986_002661</name>
</gene>